<name>A0AAW3JQW0_9FIRM</name>
<organism evidence="2 3">
    <name type="scientific">Butyribacter intestini</name>
    <dbReference type="NCBI Taxonomy" id="1703332"/>
    <lineage>
        <taxon>Bacteria</taxon>
        <taxon>Bacillati</taxon>
        <taxon>Bacillota</taxon>
        <taxon>Clostridia</taxon>
        <taxon>Lachnospirales</taxon>
        <taxon>Lachnospiraceae</taxon>
        <taxon>Butyribacter</taxon>
    </lineage>
</organism>
<evidence type="ECO:0000313" key="3">
    <source>
        <dbReference type="Proteomes" id="UP000050833"/>
    </source>
</evidence>
<dbReference type="EMBL" id="LLKB01000005">
    <property type="protein sequence ID" value="KQC84889.1"/>
    <property type="molecule type" value="Genomic_DNA"/>
</dbReference>
<proteinExistence type="predicted"/>
<gene>
    <name evidence="2" type="ORF">APZ18_09215</name>
</gene>
<keyword evidence="3" id="KW-1185">Reference proteome</keyword>
<feature type="compositionally biased region" description="Basic and acidic residues" evidence="1">
    <location>
        <begin position="496"/>
        <end position="510"/>
    </location>
</feature>
<feature type="compositionally biased region" description="Basic and acidic residues" evidence="1">
    <location>
        <begin position="472"/>
        <end position="482"/>
    </location>
</feature>
<evidence type="ECO:0000256" key="1">
    <source>
        <dbReference type="SAM" id="MobiDB-lite"/>
    </source>
</evidence>
<feature type="region of interest" description="Disordered" evidence="1">
    <location>
        <begin position="472"/>
        <end position="527"/>
    </location>
</feature>
<dbReference type="Proteomes" id="UP000050833">
    <property type="component" value="Unassembled WGS sequence"/>
</dbReference>
<evidence type="ECO:0000313" key="2">
    <source>
        <dbReference type="EMBL" id="KQC84889.1"/>
    </source>
</evidence>
<dbReference type="RefSeq" id="WP_022015140.1">
    <property type="nucleotide sequence ID" value="NZ_JAQDCV010000002.1"/>
</dbReference>
<comment type="caution">
    <text evidence="2">The sequence shown here is derived from an EMBL/GenBank/DDBJ whole genome shotgun (WGS) entry which is preliminary data.</text>
</comment>
<sequence>MVYIKANNEIIKVYQSVITSKKERVEWNGDIVIRKNAMILVGRLRSMYFELSSRRVYSDIEEFSLDSAKAFEIKDNILLTNIINMMLYPFVKWGAIKGINVEKDYMVLAALFSQIFKEIDVQTYFTKTSMKFFNDEIQITFEDAMEKCIEHIEEQREDREFLEKLEGSIEDKDTGKNILQDDGGAEIYKGYTKDGRIVNINPERGIRTKAGLWHSIRWIIGSYDFKKEKFDEEYANSHRIGNNFYMVPYKCPKCGEFLHMVVFPSGKEYVIDTEEGKVYIARAYTCDNCKTFYTPSPDRLLKEGDIYILDFDNDEYAARDYALLLGRKGAKTANCHFNVYQSDYKRELSRGEKRLSEVCQDIEHLANYELETLITKMDEGFFSDYEKEKFYATIEQELEYREKIRKKKINEIRKEAEERRKLEASLRAKEAGNNKYDGDDNISDNIKDVLQVYQNISEYYNFLEAAVNEQEEKNKVSERDYGVEDNTNSGLNLEDGLQKNKAEADNKKDGSNLGKNDIAGENITAGDGYYNENISDGTKKDILNGGLENSIESGEDRVVSNSDGEKANYAANSENGIEKEKAGDNTGTVEQRYNEGGTDKVIRCPSLYDVLIDMGRTAKYSEIIEYIKKVKRSEGEEQKKLHCLDVLTKMCKTAAKKEVEYIVSHLPENINFDRYKRTKEKLMTYMEIDVSPYIKIVDTKRDKVEFDELNKLVEGVDRNNRNELLDVMEKIKNGEYEKRNSDRFVEGLRKRVYAMDEAKLRGICPNPEYITFDEGLKAIKEIEEGIFLPELKSNMLQLIDKKLTALKTEECELLVRKLKRELDGKISNTSKIHFYDIRKMRDGESNDKESSFVKVAISTYAYAAEKYEYPIIICDSSLFGSGKEGFIVTPDHIFYKGFIKSGSVDVKKINGIFSQKNGLVMLHMEKGCIKMPCTLSKNDEKNLAEVLTSFVDYLKLKPESRSIKYMSKQEHKVKCCYRCGHVFRDGNICPKCGSSFNS</sequence>
<accession>A0AAW3JQW0</accession>
<dbReference type="AlphaFoldDB" id="A0AAW3JQW0"/>
<reference evidence="2 3" key="1">
    <citation type="submission" date="2015-10" db="EMBL/GenBank/DDBJ databases">
        <title>Butyribacter intestini gen. nov., sp. nov., a butyric acid-producing bacterium of the family Lachnospiraceae isolated from the human faeces.</title>
        <authorList>
            <person name="Zou Y."/>
            <person name="Xue W."/>
            <person name="Luo G."/>
            <person name="Lv M."/>
        </authorList>
    </citation>
    <scope>NUCLEOTIDE SEQUENCE [LARGE SCALE GENOMIC DNA]</scope>
    <source>
        <strain evidence="2 3">TF01-11</strain>
    </source>
</reference>
<protein>
    <submittedName>
        <fullName evidence="2">Uncharacterized protein</fullName>
    </submittedName>
</protein>